<dbReference type="GO" id="GO:0016798">
    <property type="term" value="F:hydrolase activity, acting on glycosyl bonds"/>
    <property type="evidence" value="ECO:0007669"/>
    <property type="project" value="UniProtKB-KW"/>
</dbReference>
<dbReference type="OrthoDB" id="3295720at2"/>
<dbReference type="SUPFAM" id="SSF49265">
    <property type="entry name" value="Fibronectin type III"/>
    <property type="match status" value="1"/>
</dbReference>
<organism evidence="6 7">
    <name type="scientific">Actinoplanes teichomyceticus</name>
    <dbReference type="NCBI Taxonomy" id="1867"/>
    <lineage>
        <taxon>Bacteria</taxon>
        <taxon>Bacillati</taxon>
        <taxon>Actinomycetota</taxon>
        <taxon>Actinomycetes</taxon>
        <taxon>Micromonosporales</taxon>
        <taxon>Micromonosporaceae</taxon>
        <taxon>Actinoplanes</taxon>
    </lineage>
</organism>
<dbReference type="SMART" id="SM00060">
    <property type="entry name" value="FN3"/>
    <property type="match status" value="1"/>
</dbReference>
<evidence type="ECO:0000256" key="2">
    <source>
        <dbReference type="ARBA" id="ARBA00023326"/>
    </source>
</evidence>
<name>A0A561VRU4_ACTTI</name>
<gene>
    <name evidence="6" type="ORF">FHX34_104610</name>
</gene>
<evidence type="ECO:0000313" key="6">
    <source>
        <dbReference type="EMBL" id="TWG14310.1"/>
    </source>
</evidence>
<keyword evidence="2" id="KW-0624">Polysaccharide degradation</keyword>
<keyword evidence="7" id="KW-1185">Reference proteome</keyword>
<keyword evidence="4" id="KW-0732">Signal</keyword>
<feature type="compositionally biased region" description="Low complexity" evidence="3">
    <location>
        <begin position="68"/>
        <end position="84"/>
    </location>
</feature>
<dbReference type="InterPro" id="IPR003961">
    <property type="entry name" value="FN3_dom"/>
</dbReference>
<protein>
    <submittedName>
        <fullName evidence="6">Fibronectin type III domain protein</fullName>
    </submittedName>
</protein>
<feature type="region of interest" description="Disordered" evidence="3">
    <location>
        <begin position="68"/>
        <end position="88"/>
    </location>
</feature>
<dbReference type="RefSeq" id="WP_145830970.1">
    <property type="nucleotide sequence ID" value="NZ_BOMX01000083.1"/>
</dbReference>
<dbReference type="Proteomes" id="UP000320239">
    <property type="component" value="Unassembled WGS sequence"/>
</dbReference>
<evidence type="ECO:0000313" key="7">
    <source>
        <dbReference type="Proteomes" id="UP000320239"/>
    </source>
</evidence>
<keyword evidence="1" id="KW-0326">Glycosidase</keyword>
<sequence>MPGIGKASAVVLPMLAGSLLLAACASSATAQAEPSPSGTGWLLMATGSVAPSPTVSFAPRVRAADATLPPTASAPATPTPSGSACESSGFRGGAIDGLTVTPGRTSAVVKWFHPQDANLVQYRIIAVSQDLVSGPQPETPGWITVTPGRCGWMTATVSGLTAGTPYVFSVDGVWTRRGMDGTYARTVARSGVVSTT</sequence>
<feature type="domain" description="Fibronectin type-III" evidence="5">
    <location>
        <begin position="92"/>
        <end position="180"/>
    </location>
</feature>
<dbReference type="CDD" id="cd00063">
    <property type="entry name" value="FN3"/>
    <property type="match status" value="1"/>
</dbReference>
<reference evidence="6 7" key="1">
    <citation type="submission" date="2019-06" db="EMBL/GenBank/DDBJ databases">
        <title>Sequencing the genomes of 1000 actinobacteria strains.</title>
        <authorList>
            <person name="Klenk H.-P."/>
        </authorList>
    </citation>
    <scope>NUCLEOTIDE SEQUENCE [LARGE SCALE GENOMIC DNA]</scope>
    <source>
        <strain evidence="6 7">DSM 43866</strain>
    </source>
</reference>
<dbReference type="InterPro" id="IPR013783">
    <property type="entry name" value="Ig-like_fold"/>
</dbReference>
<dbReference type="Pfam" id="PF00041">
    <property type="entry name" value="fn3"/>
    <property type="match status" value="1"/>
</dbReference>
<evidence type="ECO:0000259" key="5">
    <source>
        <dbReference type="SMART" id="SM00060"/>
    </source>
</evidence>
<evidence type="ECO:0000256" key="4">
    <source>
        <dbReference type="SAM" id="SignalP"/>
    </source>
</evidence>
<dbReference type="EMBL" id="VIWY01000004">
    <property type="protein sequence ID" value="TWG14310.1"/>
    <property type="molecule type" value="Genomic_DNA"/>
</dbReference>
<evidence type="ECO:0000256" key="3">
    <source>
        <dbReference type="SAM" id="MobiDB-lite"/>
    </source>
</evidence>
<feature type="signal peptide" evidence="4">
    <location>
        <begin position="1"/>
        <end position="32"/>
    </location>
</feature>
<dbReference type="PROSITE" id="PS51257">
    <property type="entry name" value="PROKAR_LIPOPROTEIN"/>
    <property type="match status" value="1"/>
</dbReference>
<dbReference type="Gene3D" id="2.60.40.10">
    <property type="entry name" value="Immunoglobulins"/>
    <property type="match status" value="1"/>
</dbReference>
<dbReference type="AlphaFoldDB" id="A0A561VRU4"/>
<comment type="caution">
    <text evidence="6">The sequence shown here is derived from an EMBL/GenBank/DDBJ whole genome shotgun (WGS) entry which is preliminary data.</text>
</comment>
<accession>A0A561VRU4</accession>
<feature type="chain" id="PRO_5021950308" evidence="4">
    <location>
        <begin position="33"/>
        <end position="196"/>
    </location>
</feature>
<dbReference type="InterPro" id="IPR036116">
    <property type="entry name" value="FN3_sf"/>
</dbReference>
<proteinExistence type="predicted"/>
<keyword evidence="2" id="KW-0119">Carbohydrate metabolism</keyword>
<dbReference type="GO" id="GO:0000272">
    <property type="term" value="P:polysaccharide catabolic process"/>
    <property type="evidence" value="ECO:0007669"/>
    <property type="project" value="UniProtKB-KW"/>
</dbReference>
<evidence type="ECO:0000256" key="1">
    <source>
        <dbReference type="ARBA" id="ARBA00023295"/>
    </source>
</evidence>
<keyword evidence="1" id="KW-0378">Hydrolase</keyword>